<reference evidence="5 6" key="1">
    <citation type="submission" date="2019-03" db="EMBL/GenBank/DDBJ databases">
        <title>Genomic Encyclopedia of Type Strains, Phase III (KMG-III): the genomes of soil and plant-associated and newly described type strains.</title>
        <authorList>
            <person name="Whitman W."/>
        </authorList>
    </citation>
    <scope>NUCLEOTIDE SEQUENCE [LARGE SCALE GENOMIC DNA]</scope>
    <source>
        <strain evidence="5 6">CGMCC 1.12802</strain>
    </source>
</reference>
<dbReference type="RefSeq" id="WP_133944310.1">
    <property type="nucleotide sequence ID" value="NZ_SOEO01000002.1"/>
</dbReference>
<dbReference type="Pfam" id="PF18962">
    <property type="entry name" value="Por_Secre_tail"/>
    <property type="match status" value="1"/>
</dbReference>
<keyword evidence="1 2" id="KW-0732">Signal</keyword>
<protein>
    <submittedName>
        <fullName evidence="5">Putative secreted protein (Por secretion system target)</fullName>
    </submittedName>
</protein>
<dbReference type="AlphaFoldDB" id="A0A4R8I6N8"/>
<feature type="domain" description="Pyrrolo-quinoline quinone repeat" evidence="3">
    <location>
        <begin position="124"/>
        <end position="230"/>
    </location>
</feature>
<evidence type="ECO:0000256" key="1">
    <source>
        <dbReference type="ARBA" id="ARBA00022729"/>
    </source>
</evidence>
<dbReference type="EMBL" id="SOEO01000002">
    <property type="protein sequence ID" value="TDX84289.1"/>
    <property type="molecule type" value="Genomic_DNA"/>
</dbReference>
<dbReference type="InterPro" id="IPR002372">
    <property type="entry name" value="PQQ_rpt_dom"/>
</dbReference>
<feature type="chain" id="PRO_5020928368" evidence="2">
    <location>
        <begin position="25"/>
        <end position="467"/>
    </location>
</feature>
<comment type="caution">
    <text evidence="5">The sequence shown here is derived from an EMBL/GenBank/DDBJ whole genome shotgun (WGS) entry which is preliminary data.</text>
</comment>
<dbReference type="NCBIfam" id="TIGR04183">
    <property type="entry name" value="Por_Secre_tail"/>
    <property type="match status" value="1"/>
</dbReference>
<dbReference type="Pfam" id="PF13360">
    <property type="entry name" value="PQQ_2"/>
    <property type="match status" value="1"/>
</dbReference>
<keyword evidence="6" id="KW-1185">Reference proteome</keyword>
<dbReference type="OrthoDB" id="9811934at2"/>
<dbReference type="SUPFAM" id="SSF50998">
    <property type="entry name" value="Quinoprotein alcohol dehydrogenase-like"/>
    <property type="match status" value="1"/>
</dbReference>
<proteinExistence type="predicted"/>
<dbReference type="InterPro" id="IPR026444">
    <property type="entry name" value="Secre_tail"/>
</dbReference>
<dbReference type="PANTHER" id="PTHR42754">
    <property type="entry name" value="ENDOGLUCANASE"/>
    <property type="match status" value="1"/>
</dbReference>
<name>A0A4R8I6N8_9FLAO</name>
<evidence type="ECO:0000313" key="5">
    <source>
        <dbReference type="EMBL" id="TDX84289.1"/>
    </source>
</evidence>
<dbReference type="PANTHER" id="PTHR42754:SF1">
    <property type="entry name" value="LIPOPROTEIN"/>
    <property type="match status" value="1"/>
</dbReference>
<dbReference type="InterPro" id="IPR011047">
    <property type="entry name" value="Quinoprotein_ADH-like_sf"/>
</dbReference>
<evidence type="ECO:0000259" key="4">
    <source>
        <dbReference type="Pfam" id="PF18962"/>
    </source>
</evidence>
<evidence type="ECO:0000256" key="2">
    <source>
        <dbReference type="SAM" id="SignalP"/>
    </source>
</evidence>
<feature type="domain" description="Secretion system C-terminal sorting" evidence="4">
    <location>
        <begin position="397"/>
        <end position="465"/>
    </location>
</feature>
<evidence type="ECO:0000313" key="6">
    <source>
        <dbReference type="Proteomes" id="UP000295313"/>
    </source>
</evidence>
<sequence>MKKNNILFRYFCFIVFLFYGNANAQTFTLDWSKNYGGSSMDFAEQISPTSDGGFVVIGRSSSSNGDVSTNMGQSDFWLVKLDSNGNLQWQKTFGTVDSDLGKSVQQTSDGGYIVGGYIIKNGIYTGWILKLNNIGEVVWDKKIDNSLILNIQQVGGNSYLLSGSIDFKPALIKLDNSGNVVWEKQFTSGSNFATIIETGNEYVGATVSGSIYKVSSNTGNVVWQTEIANEMLSKVILTSDNKYMVMGTNGKDTFGYSVSQINAQGVVEWNKSFESQLPNSFGNDIVEVSDGYVLLGISQDNISGTLDMNNTLVKIDKSGNYVWRKMAGGSKAEGSNNIFSKASIIKVSEGSYVVASSSMSSDRDLPANKGDFDFWVYKISASPVQSVNDVSKNTFSVYPNPVVDFLSIKSDKKIASVEIYSVDQRLLFTNSDIKDNKVSLKSLSKGVYVVRFIDENKNITTKKIIKD</sequence>
<accession>A0A4R8I6N8</accession>
<dbReference type="InterPro" id="IPR015943">
    <property type="entry name" value="WD40/YVTN_repeat-like_dom_sf"/>
</dbReference>
<dbReference type="Gene3D" id="2.130.10.10">
    <property type="entry name" value="YVTN repeat-like/Quinoprotein amine dehydrogenase"/>
    <property type="match status" value="1"/>
</dbReference>
<gene>
    <name evidence="5" type="ORF">B0I22_1901</name>
</gene>
<dbReference type="Proteomes" id="UP000295313">
    <property type="component" value="Unassembled WGS sequence"/>
</dbReference>
<feature type="signal peptide" evidence="2">
    <location>
        <begin position="1"/>
        <end position="24"/>
    </location>
</feature>
<organism evidence="5 6">
    <name type="scientific">Epilithonimonas xixisoli</name>
    <dbReference type="NCBI Taxonomy" id="1476462"/>
    <lineage>
        <taxon>Bacteria</taxon>
        <taxon>Pseudomonadati</taxon>
        <taxon>Bacteroidota</taxon>
        <taxon>Flavobacteriia</taxon>
        <taxon>Flavobacteriales</taxon>
        <taxon>Weeksellaceae</taxon>
        <taxon>Chryseobacterium group</taxon>
        <taxon>Epilithonimonas</taxon>
    </lineage>
</organism>
<evidence type="ECO:0000259" key="3">
    <source>
        <dbReference type="Pfam" id="PF13360"/>
    </source>
</evidence>